<comment type="similarity">
    <text evidence="1 5">Belongs to the glutaminase family.</text>
</comment>
<dbReference type="Gene3D" id="3.40.710.10">
    <property type="entry name" value="DD-peptidase/beta-lactamase superfamily"/>
    <property type="match status" value="1"/>
</dbReference>
<dbReference type="EMBL" id="JAUSTU010000007">
    <property type="protein sequence ID" value="MDQ0155462.1"/>
    <property type="molecule type" value="Genomic_DNA"/>
</dbReference>
<comment type="catalytic activity">
    <reaction evidence="4 5">
        <text>L-glutamine + H2O = L-glutamate + NH4(+)</text>
        <dbReference type="Rhea" id="RHEA:15889"/>
        <dbReference type="ChEBI" id="CHEBI:15377"/>
        <dbReference type="ChEBI" id="CHEBI:28938"/>
        <dbReference type="ChEBI" id="CHEBI:29985"/>
        <dbReference type="ChEBI" id="CHEBI:58359"/>
        <dbReference type="EC" id="3.5.1.2"/>
    </reaction>
</comment>
<feature type="binding site" evidence="5">
    <location>
        <position position="271"/>
    </location>
    <ligand>
        <name>substrate</name>
    </ligand>
</feature>
<keyword evidence="5" id="KW-0007">Acetylation</keyword>
<dbReference type="Pfam" id="PF04960">
    <property type="entry name" value="Glutaminase"/>
    <property type="match status" value="1"/>
</dbReference>
<dbReference type="SUPFAM" id="SSF56601">
    <property type="entry name" value="beta-lactamase/transpeptidase-like"/>
    <property type="match status" value="1"/>
</dbReference>
<feature type="binding site" evidence="5">
    <location>
        <position position="253"/>
    </location>
    <ligand>
        <name>substrate</name>
    </ligand>
</feature>
<evidence type="ECO:0000256" key="2">
    <source>
        <dbReference type="ARBA" id="ARBA00012918"/>
    </source>
</evidence>
<dbReference type="PANTHER" id="PTHR12544">
    <property type="entry name" value="GLUTAMINASE"/>
    <property type="match status" value="1"/>
</dbReference>
<name>A0ABT9V3H9_9BACL</name>
<dbReference type="InterPro" id="IPR015868">
    <property type="entry name" value="Glutaminase"/>
</dbReference>
<dbReference type="NCBIfam" id="TIGR03814">
    <property type="entry name" value="Gln_ase"/>
    <property type="match status" value="1"/>
</dbReference>
<evidence type="ECO:0000256" key="5">
    <source>
        <dbReference type="HAMAP-Rule" id="MF_00313"/>
    </source>
</evidence>
<dbReference type="EC" id="3.5.1.2" evidence="2 5"/>
<reference evidence="6 7" key="1">
    <citation type="submission" date="2023-07" db="EMBL/GenBank/DDBJ databases">
        <title>Genomic Encyclopedia of Type Strains, Phase IV (KMG-IV): sequencing the most valuable type-strain genomes for metagenomic binning, comparative biology and taxonomic classification.</title>
        <authorList>
            <person name="Goeker M."/>
        </authorList>
    </citation>
    <scope>NUCLEOTIDE SEQUENCE [LARGE SCALE GENOMIC DNA]</scope>
    <source>
        <strain evidence="6 7">DSM 23948</strain>
    </source>
</reference>
<gene>
    <name evidence="5" type="primary">glsA</name>
    <name evidence="6" type="ORF">J2S07_001767</name>
</gene>
<protein>
    <recommendedName>
        <fullName evidence="2 5">Glutaminase</fullName>
        <ecNumber evidence="2 5">3.5.1.2</ecNumber>
    </recommendedName>
</protein>
<accession>A0ABT9V3H9</accession>
<feature type="binding site" evidence="5">
    <location>
        <position position="126"/>
    </location>
    <ligand>
        <name>substrate</name>
    </ligand>
</feature>
<dbReference type="GO" id="GO:0004359">
    <property type="term" value="F:glutaminase activity"/>
    <property type="evidence" value="ECO:0007669"/>
    <property type="project" value="UniProtKB-EC"/>
</dbReference>
<dbReference type="Proteomes" id="UP001231362">
    <property type="component" value="Unassembled WGS sequence"/>
</dbReference>
<feature type="binding site" evidence="5">
    <location>
        <position position="201"/>
    </location>
    <ligand>
        <name>substrate</name>
    </ligand>
</feature>
<comment type="subunit">
    <text evidence="5">Homotetramer.</text>
</comment>
<feature type="binding site" evidence="5">
    <location>
        <position position="177"/>
    </location>
    <ligand>
        <name>substrate</name>
    </ligand>
</feature>
<evidence type="ECO:0000313" key="7">
    <source>
        <dbReference type="Proteomes" id="UP001231362"/>
    </source>
</evidence>
<evidence type="ECO:0000256" key="3">
    <source>
        <dbReference type="ARBA" id="ARBA00022801"/>
    </source>
</evidence>
<feature type="binding site" evidence="5">
    <location>
        <position position="170"/>
    </location>
    <ligand>
        <name>substrate</name>
    </ligand>
</feature>
<dbReference type="NCBIfam" id="NF009021">
    <property type="entry name" value="PRK12357.1"/>
    <property type="match status" value="1"/>
</dbReference>
<organism evidence="6 7">
    <name type="scientific">Anoxybacillus andreesenii</name>
    <dbReference type="NCBI Taxonomy" id="1325932"/>
    <lineage>
        <taxon>Bacteria</taxon>
        <taxon>Bacillati</taxon>
        <taxon>Bacillota</taxon>
        <taxon>Bacilli</taxon>
        <taxon>Bacillales</taxon>
        <taxon>Anoxybacillaceae</taxon>
        <taxon>Anoxybacillus</taxon>
    </lineage>
</organism>
<dbReference type="HAMAP" id="MF_00313">
    <property type="entry name" value="Glutaminase"/>
    <property type="match status" value="1"/>
</dbReference>
<evidence type="ECO:0000256" key="1">
    <source>
        <dbReference type="ARBA" id="ARBA00011076"/>
    </source>
</evidence>
<keyword evidence="7" id="KW-1185">Reference proteome</keyword>
<proteinExistence type="inferred from homology"/>
<comment type="caution">
    <text evidence="6">The sequence shown here is derived from an EMBL/GenBank/DDBJ whole genome shotgun (WGS) entry which is preliminary data.</text>
</comment>
<dbReference type="InterPro" id="IPR012338">
    <property type="entry name" value="Beta-lactam/transpept-like"/>
</dbReference>
<feature type="binding site" evidence="5">
    <location>
        <position position="74"/>
    </location>
    <ligand>
        <name>substrate</name>
    </ligand>
</feature>
<dbReference type="PANTHER" id="PTHR12544:SF32">
    <property type="entry name" value="GLUTAMINASE 1"/>
    <property type="match status" value="1"/>
</dbReference>
<evidence type="ECO:0000313" key="6">
    <source>
        <dbReference type="EMBL" id="MDQ0155462.1"/>
    </source>
</evidence>
<sequence length="327" mass="35841">MNNIQNESIEFISIQEQLDQFVLDAKKNTTSGATASYIPALKKANPEHLGICLISSQGTFLKSGDTDHCFTLQSISKVFSFIFACHTRGIDEVLQYVDVEPTGDAFNSIFRLELSHPGRPFNPMINAGAITVASLLPGHSPLDKVEALLSFFEKMIGRKPSINMDVFHSEWQTANRNRALAYWLKETGFLLGGVEDAMEVYLKLCSIEVNIVELAQMGLILAHDGLHPYTNEQIFSMEIASLAKTLMLTCGMYDYSGRFAAFVGIPAKSGVSGGIMAAIPPSARVTNNRFACWGVGLYGPAIDKHGNSTAGVALLKRLSQEWDLRLI</sequence>
<keyword evidence="3 5" id="KW-0378">Hydrolase</keyword>
<evidence type="ECO:0000256" key="4">
    <source>
        <dbReference type="ARBA" id="ARBA00049534"/>
    </source>
</evidence>